<dbReference type="EMBL" id="CAADRA010000014">
    <property type="protein sequence ID" value="VFT77542.1"/>
    <property type="molecule type" value="Genomic_DNA"/>
</dbReference>
<proteinExistence type="predicted"/>
<name>A0A485K6G2_9STRA</name>
<organism evidence="2 3">
    <name type="scientific">Aphanomyces stellatus</name>
    <dbReference type="NCBI Taxonomy" id="120398"/>
    <lineage>
        <taxon>Eukaryota</taxon>
        <taxon>Sar</taxon>
        <taxon>Stramenopiles</taxon>
        <taxon>Oomycota</taxon>
        <taxon>Saprolegniomycetes</taxon>
        <taxon>Saprolegniales</taxon>
        <taxon>Verrucalvaceae</taxon>
        <taxon>Aphanomyces</taxon>
    </lineage>
</organism>
<dbReference type="OrthoDB" id="70373at2759"/>
<evidence type="ECO:0000313" key="2">
    <source>
        <dbReference type="EMBL" id="VFT77542.1"/>
    </source>
</evidence>
<dbReference type="InterPro" id="IPR009836">
    <property type="entry name" value="GRDP-like"/>
</dbReference>
<dbReference type="Pfam" id="PF07173">
    <property type="entry name" value="GRDP-like"/>
    <property type="match status" value="1"/>
</dbReference>
<sequence length="588" mass="65834">MEKTKTNNKDAVAVLLPDAAHVVLSDLRVDFQVQEQGSLFRPGQKWVWRQFVIHGQELTILNAATAKSLVVLQTPHCSLHPQAGNQVLLHVNGKTQMTLFCPSATRLRKFQAVLRLSASTPYWVLPPQDIFQDLIDVATTIVETDLATSTLSSKAPPSVTPADVTTYLDTIKPVYDHLLTLPTQTDFLDYLVQLETDYLTDRATVSTFASMVHRLHPIDYAHAQSDSWTLASDTCSVCPHPHCNMPFSTDIAFDLRVLGKSYQCRVCHNVITSHTFRLAAFLRAYSTFPVTIGSVSHIIFMPLLPKDGSPDSYQRNVARAIYWFQQQTRVVLPRSEHERLETTLALYVQRLDLVAAMARHLGYVTPLCSNFDYWRHPTVMAASIVRYHQYLHVVQIQSKNSRWALPTVDIALVHHVHQILSSIPLAGFTLHSHEMDMDIAYTETFLVWAEQFNDAYSSAPPSLDAYMAAKRNLVTKSQRMKRWDTWRRLPSRDCRYVGVYEYVDTLPCATAISDSTRGAVASDDIVLVHDDDSPTLDVVAVIGTPVMDGGRLRHPPTNAKPARGLHPLRHGGSVVLEVLAAAVLTALV</sequence>
<dbReference type="Proteomes" id="UP000332933">
    <property type="component" value="Unassembled WGS sequence"/>
</dbReference>
<reference evidence="2 3" key="1">
    <citation type="submission" date="2019-03" db="EMBL/GenBank/DDBJ databases">
        <authorList>
            <person name="Gaulin E."/>
            <person name="Dumas B."/>
        </authorList>
    </citation>
    <scope>NUCLEOTIDE SEQUENCE [LARGE SCALE GENOMIC DNA]</scope>
    <source>
        <strain evidence="2">CBS 568.67</strain>
    </source>
</reference>
<evidence type="ECO:0000313" key="3">
    <source>
        <dbReference type="Proteomes" id="UP000332933"/>
    </source>
</evidence>
<dbReference type="EMBL" id="VJMH01000014">
    <property type="protein sequence ID" value="KAF0720439.1"/>
    <property type="molecule type" value="Genomic_DNA"/>
</dbReference>
<keyword evidence="3" id="KW-1185">Reference proteome</keyword>
<protein>
    <submittedName>
        <fullName evidence="2">Aste57867_316 protein</fullName>
    </submittedName>
</protein>
<dbReference type="AlphaFoldDB" id="A0A485K6G2"/>
<accession>A0A485K6G2</accession>
<reference evidence="1" key="2">
    <citation type="submission" date="2019-06" db="EMBL/GenBank/DDBJ databases">
        <title>Genomics analysis of Aphanomyces spp. identifies a new class of oomycete effector associated with host adaptation.</title>
        <authorList>
            <person name="Gaulin E."/>
        </authorList>
    </citation>
    <scope>NUCLEOTIDE SEQUENCE</scope>
    <source>
        <strain evidence="1">CBS 578.67</strain>
    </source>
</reference>
<gene>
    <name evidence="2" type="primary">Aste57867_316</name>
    <name evidence="1" type="ORF">As57867_000316</name>
    <name evidence="2" type="ORF">ASTE57867_316</name>
</gene>
<evidence type="ECO:0000313" key="1">
    <source>
        <dbReference type="EMBL" id="KAF0720439.1"/>
    </source>
</evidence>